<dbReference type="eggNOG" id="ENOG503443X">
    <property type="taxonomic scope" value="Bacteria"/>
</dbReference>
<gene>
    <name evidence="1" type="ORF">HMPREF9436_00253</name>
</gene>
<proteinExistence type="predicted"/>
<dbReference type="HOGENOM" id="CLU_932996_0_0_9"/>
<dbReference type="EMBL" id="AECU01000025">
    <property type="protein sequence ID" value="EFQ08144.1"/>
    <property type="molecule type" value="Genomic_DNA"/>
</dbReference>
<dbReference type="AlphaFoldDB" id="E2ZF24"/>
<reference evidence="1 2" key="1">
    <citation type="submission" date="2010-08" db="EMBL/GenBank/DDBJ databases">
        <authorList>
            <person name="Weinstock G."/>
            <person name="Sodergren E."/>
            <person name="Clifton S."/>
            <person name="Fulton L."/>
            <person name="Fulton B."/>
            <person name="Courtney L."/>
            <person name="Fronick C."/>
            <person name="Harrison M."/>
            <person name="Strong C."/>
            <person name="Farmer C."/>
            <person name="Delahaunty K."/>
            <person name="Markovic C."/>
            <person name="Hall O."/>
            <person name="Minx P."/>
            <person name="Tomlinson C."/>
            <person name="Mitreva M."/>
            <person name="Hou S."/>
            <person name="Chen J."/>
            <person name="Wollam A."/>
            <person name="Pepin K.H."/>
            <person name="Johnson M."/>
            <person name="Bhonagiri V."/>
            <person name="Zhang X."/>
            <person name="Suruliraj S."/>
            <person name="Warren W."/>
            <person name="Chinwalla A."/>
            <person name="Mardis E.R."/>
            <person name="Wilson R.K."/>
        </authorList>
    </citation>
    <scope>NUCLEOTIDE SEQUENCE [LARGE SCALE GENOMIC DNA]</scope>
    <source>
        <strain evidence="1 2">KLE1255</strain>
    </source>
</reference>
<dbReference type="OrthoDB" id="2067613at2"/>
<dbReference type="RefSeq" id="WP_005937734.1">
    <property type="nucleotide sequence ID" value="NZ_GL538237.1"/>
</dbReference>
<evidence type="ECO:0000313" key="2">
    <source>
        <dbReference type="Proteomes" id="UP000006028"/>
    </source>
</evidence>
<name>E2ZF24_9FIRM</name>
<dbReference type="STRING" id="748224.HMPREF9436_00253"/>
<evidence type="ECO:0000313" key="1">
    <source>
        <dbReference type="EMBL" id="EFQ08144.1"/>
    </source>
</evidence>
<sequence length="298" mass="34289">MKQILIDNALESWKSAISYANDIVNGMATLEYRKNFVASLHNAVELFIKQRMLDVGDHDVCKKISKKRDPNGNLQAVYDATTDLNNFFSCLSQSDAEKYRSEDYHVICNKTIDLFSTYYATHPQDQTVVLDALTVLGDLRNNETHFFIDKWTFLTEVEFAQLYNFMIVFYRILQEYQLLPFQGEPVGEYKKLAFEKTGLRSFSYKDALLSSNVLRIIASASNGIPLPCVDNSAFSVAKEIMDYFGPNYWKDKFDELWAQVETAMHYGLLEVDDIIEEFDEPGIGKGANACRYIIVHYR</sequence>
<dbReference type="BioCyc" id="FCF748224-HMP:GTSS-1576-MONOMER"/>
<accession>E2ZF24</accession>
<protein>
    <submittedName>
        <fullName evidence="1">Uncharacterized protein</fullName>
    </submittedName>
</protein>
<dbReference type="Proteomes" id="UP000006028">
    <property type="component" value="Unassembled WGS sequence"/>
</dbReference>
<organism evidence="1 2">
    <name type="scientific">Faecalibacterium cf. prausnitzii KLE1255</name>
    <dbReference type="NCBI Taxonomy" id="748224"/>
    <lineage>
        <taxon>Bacteria</taxon>
        <taxon>Bacillati</taxon>
        <taxon>Bacillota</taxon>
        <taxon>Clostridia</taxon>
        <taxon>Eubacteriales</taxon>
        <taxon>Oscillospiraceae</taxon>
        <taxon>Faecalibacterium</taxon>
    </lineage>
</organism>
<comment type="caution">
    <text evidence="1">The sequence shown here is derived from an EMBL/GenBank/DDBJ whole genome shotgun (WGS) entry which is preliminary data.</text>
</comment>